<accession>A0A820RZ49</accession>
<proteinExistence type="predicted"/>
<name>A0A820RZ49_9BILA</name>
<evidence type="ECO:0000313" key="2">
    <source>
        <dbReference type="Proteomes" id="UP000663868"/>
    </source>
</evidence>
<dbReference type="AlphaFoldDB" id="A0A820RZ49"/>
<feature type="non-terminal residue" evidence="1">
    <location>
        <position position="62"/>
    </location>
</feature>
<dbReference type="Proteomes" id="UP000663868">
    <property type="component" value="Unassembled WGS sequence"/>
</dbReference>
<reference evidence="1" key="1">
    <citation type="submission" date="2021-02" db="EMBL/GenBank/DDBJ databases">
        <authorList>
            <person name="Nowell W R."/>
        </authorList>
    </citation>
    <scope>NUCLEOTIDE SEQUENCE</scope>
</reference>
<organism evidence="1 2">
    <name type="scientific">Adineta steineri</name>
    <dbReference type="NCBI Taxonomy" id="433720"/>
    <lineage>
        <taxon>Eukaryota</taxon>
        <taxon>Metazoa</taxon>
        <taxon>Spiralia</taxon>
        <taxon>Gnathifera</taxon>
        <taxon>Rotifera</taxon>
        <taxon>Eurotatoria</taxon>
        <taxon>Bdelloidea</taxon>
        <taxon>Adinetida</taxon>
        <taxon>Adinetidae</taxon>
        <taxon>Adineta</taxon>
    </lineage>
</organism>
<protein>
    <submittedName>
        <fullName evidence="1">Uncharacterized protein</fullName>
    </submittedName>
</protein>
<comment type="caution">
    <text evidence="1">The sequence shown here is derived from an EMBL/GenBank/DDBJ whole genome shotgun (WGS) entry which is preliminary data.</text>
</comment>
<gene>
    <name evidence="1" type="ORF">KXQ929_LOCUS53890</name>
</gene>
<evidence type="ECO:0000313" key="1">
    <source>
        <dbReference type="EMBL" id="CAF4449978.1"/>
    </source>
</evidence>
<feature type="non-terminal residue" evidence="1">
    <location>
        <position position="1"/>
    </location>
</feature>
<dbReference type="EMBL" id="CAJOBB010031346">
    <property type="protein sequence ID" value="CAF4449978.1"/>
    <property type="molecule type" value="Genomic_DNA"/>
</dbReference>
<sequence length="62" mass="6950">TESEIKDVENDVLKVDEENDVLKVDEEKPINDFEDRCASTKCRDGELCVLNKDGDAECACIT</sequence>